<proteinExistence type="predicted"/>
<evidence type="ECO:0000256" key="3">
    <source>
        <dbReference type="ARBA" id="ARBA00030238"/>
    </source>
</evidence>
<evidence type="ECO:0000313" key="5">
    <source>
        <dbReference type="EMBL" id="GAA3637631.1"/>
    </source>
</evidence>
<dbReference type="Pfam" id="PF07963">
    <property type="entry name" value="N_methyl"/>
    <property type="match status" value="1"/>
</dbReference>
<gene>
    <name evidence="5" type="ORF">GCM10022223_65680</name>
</gene>
<keyword evidence="6" id="KW-1185">Reference proteome</keyword>
<evidence type="ECO:0000256" key="4">
    <source>
        <dbReference type="SAM" id="Phobius"/>
    </source>
</evidence>
<name>A0ABP7APL7_9ACTN</name>
<evidence type="ECO:0000256" key="1">
    <source>
        <dbReference type="ARBA" id="ARBA00000548"/>
    </source>
</evidence>
<protein>
    <recommendedName>
        <fullName evidence="2">alpha-amylase</fullName>
        <ecNumber evidence="2">3.2.1.1</ecNumber>
    </recommendedName>
    <alternativeName>
        <fullName evidence="3">1,4-alpha-D-glucan glucanohydrolase</fullName>
    </alternativeName>
</protein>
<dbReference type="EMBL" id="BAAAZO010000012">
    <property type="protein sequence ID" value="GAA3637631.1"/>
    <property type="molecule type" value="Genomic_DNA"/>
</dbReference>
<keyword evidence="4" id="KW-0812">Transmembrane</keyword>
<dbReference type="Proteomes" id="UP001501074">
    <property type="component" value="Unassembled WGS sequence"/>
</dbReference>
<keyword evidence="4" id="KW-0472">Membrane</keyword>
<keyword evidence="4" id="KW-1133">Transmembrane helix</keyword>
<dbReference type="NCBIfam" id="TIGR02532">
    <property type="entry name" value="IV_pilin_GFxxxE"/>
    <property type="match status" value="1"/>
</dbReference>
<dbReference type="EC" id="3.2.1.1" evidence="2"/>
<dbReference type="InterPro" id="IPR013783">
    <property type="entry name" value="Ig-like_fold"/>
</dbReference>
<accession>A0ABP7APL7</accession>
<reference evidence="6" key="1">
    <citation type="journal article" date="2019" name="Int. J. Syst. Evol. Microbiol.">
        <title>The Global Catalogue of Microorganisms (GCM) 10K type strain sequencing project: providing services to taxonomists for standard genome sequencing and annotation.</title>
        <authorList>
            <consortium name="The Broad Institute Genomics Platform"/>
            <consortium name="The Broad Institute Genome Sequencing Center for Infectious Disease"/>
            <person name="Wu L."/>
            <person name="Ma J."/>
        </authorList>
    </citation>
    <scope>NUCLEOTIDE SEQUENCE [LARGE SCALE GENOMIC DNA]</scope>
    <source>
        <strain evidence="6">JCM 16902</strain>
    </source>
</reference>
<dbReference type="Gene3D" id="2.60.40.10">
    <property type="entry name" value="Immunoglobulins"/>
    <property type="match status" value="1"/>
</dbReference>
<sequence length="424" mass="42684">MAVRANARLRRARTSDAGMSLLEVVIAMAIFAIGVTAILGIFVKTGGVAGDNIRRTTAANLVNQQLEAARSLTAQQIPSGRSVTSQVVGNITYTITQTAGYLTSNAVASVCSSTGSALAYKLVRVSVTWTNMGQTKPVTGDVLRAVGVGSDDAAKGTLAVLISGATGLPMSGVAATLVGSTAQQTTGDDGCVVFTGLDDGNYSVSVNQTGYVGTANTQIAQSAAQSVAAGAVSRGTLLYATSRTLNYVFDAPVTGYVIPSGLPIRIGNTYLSETTLSTTCTASSTSACLTGVPGTLRNLFPEKYTVKAGTCVSSDPSQGLIDIRSATADNSTVAVPMGAVTVTVKKSSTGAAITGRTVTFTSSGCSTTETYTVASGSTLLLPYGTWNISVPAFSLGGVQLANATGSAAIGSSARSAAVTITVAN</sequence>
<comment type="catalytic activity">
    <reaction evidence="1">
        <text>Endohydrolysis of (1-&gt;4)-alpha-D-glucosidic linkages in polysaccharides containing three or more (1-&gt;4)-alpha-linked D-glucose units.</text>
        <dbReference type="EC" id="3.2.1.1"/>
    </reaction>
</comment>
<organism evidence="5 6">
    <name type="scientific">Kineosporia mesophila</name>
    <dbReference type="NCBI Taxonomy" id="566012"/>
    <lineage>
        <taxon>Bacteria</taxon>
        <taxon>Bacillati</taxon>
        <taxon>Actinomycetota</taxon>
        <taxon>Actinomycetes</taxon>
        <taxon>Kineosporiales</taxon>
        <taxon>Kineosporiaceae</taxon>
        <taxon>Kineosporia</taxon>
    </lineage>
</organism>
<dbReference type="InterPro" id="IPR012902">
    <property type="entry name" value="N_methyl_site"/>
</dbReference>
<evidence type="ECO:0000256" key="2">
    <source>
        <dbReference type="ARBA" id="ARBA00012595"/>
    </source>
</evidence>
<dbReference type="SUPFAM" id="SSF49452">
    <property type="entry name" value="Starch-binding domain-like"/>
    <property type="match status" value="1"/>
</dbReference>
<evidence type="ECO:0000313" key="6">
    <source>
        <dbReference type="Proteomes" id="UP001501074"/>
    </source>
</evidence>
<dbReference type="InterPro" id="IPR013784">
    <property type="entry name" value="Carb-bd-like_fold"/>
</dbReference>
<feature type="transmembrane region" description="Helical" evidence="4">
    <location>
        <begin position="21"/>
        <end position="43"/>
    </location>
</feature>
<comment type="caution">
    <text evidence="5">The sequence shown here is derived from an EMBL/GenBank/DDBJ whole genome shotgun (WGS) entry which is preliminary data.</text>
</comment>
<dbReference type="PROSITE" id="PS00409">
    <property type="entry name" value="PROKAR_NTER_METHYL"/>
    <property type="match status" value="1"/>
</dbReference>